<keyword evidence="2" id="KW-0963">Cytoplasm</keyword>
<dbReference type="GO" id="GO:0005634">
    <property type="term" value="C:nucleus"/>
    <property type="evidence" value="ECO:0007669"/>
    <property type="project" value="TreeGrafter"/>
</dbReference>
<evidence type="ECO:0000256" key="4">
    <source>
        <dbReference type="ARBA" id="ARBA00022801"/>
    </source>
</evidence>
<feature type="region of interest" description="Disordered" evidence="8">
    <location>
        <begin position="120"/>
        <end position="199"/>
    </location>
</feature>
<dbReference type="Gene3D" id="3.40.50.10810">
    <property type="entry name" value="Tandem AAA-ATPase domain"/>
    <property type="match status" value="1"/>
</dbReference>
<evidence type="ECO:0000259" key="11">
    <source>
        <dbReference type="PROSITE" id="PS51203"/>
    </source>
</evidence>
<keyword evidence="12" id="KW-0347">Helicase</keyword>
<dbReference type="Proteomes" id="UP001219567">
    <property type="component" value="Chromosome 2"/>
</dbReference>
<dbReference type="AlphaFoldDB" id="A0AAJ5YSQ6"/>
<feature type="domain" description="CS" evidence="11">
    <location>
        <begin position="930"/>
        <end position="1025"/>
    </location>
</feature>
<dbReference type="Gene3D" id="1.20.120.850">
    <property type="entry name" value="SWI2/SNF2 ATPases, N-terminal domain"/>
    <property type="match status" value="1"/>
</dbReference>
<dbReference type="SUPFAM" id="SSF49764">
    <property type="entry name" value="HSP20-like chaperones"/>
    <property type="match status" value="1"/>
</dbReference>
<dbReference type="GO" id="GO:0007131">
    <property type="term" value="P:reciprocal meiotic recombination"/>
    <property type="evidence" value="ECO:0007669"/>
    <property type="project" value="TreeGrafter"/>
</dbReference>
<dbReference type="GO" id="GO:0005737">
    <property type="term" value="C:cytoplasm"/>
    <property type="evidence" value="ECO:0007669"/>
    <property type="project" value="UniProtKB-SubCell"/>
</dbReference>
<evidence type="ECO:0000256" key="8">
    <source>
        <dbReference type="SAM" id="MobiDB-lite"/>
    </source>
</evidence>
<dbReference type="GO" id="GO:0005524">
    <property type="term" value="F:ATP binding"/>
    <property type="evidence" value="ECO:0007669"/>
    <property type="project" value="InterPro"/>
</dbReference>
<dbReference type="InterPro" id="IPR000330">
    <property type="entry name" value="SNF2_N"/>
</dbReference>
<dbReference type="InterPro" id="IPR050496">
    <property type="entry name" value="SNF2_RAD54_helicase_repair"/>
</dbReference>
<protein>
    <recommendedName>
        <fullName evidence="7">Nuclear movement protein nudC</fullName>
    </recommendedName>
</protein>
<keyword evidence="5" id="KW-0067">ATP-binding</keyword>
<evidence type="ECO:0000256" key="7">
    <source>
        <dbReference type="ARBA" id="ARBA00068398"/>
    </source>
</evidence>
<dbReference type="GO" id="GO:0016787">
    <property type="term" value="F:hydrolase activity"/>
    <property type="evidence" value="ECO:0007669"/>
    <property type="project" value="UniProtKB-KW"/>
</dbReference>
<dbReference type="Pfam" id="PF00176">
    <property type="entry name" value="SNF2-rel_dom"/>
    <property type="match status" value="1"/>
</dbReference>
<dbReference type="CDD" id="cd18004">
    <property type="entry name" value="DEXHc_RAD54"/>
    <property type="match status" value="1"/>
</dbReference>
<dbReference type="InterPro" id="IPR008978">
    <property type="entry name" value="HSP20-like_chaperone"/>
</dbReference>
<name>A0AAJ5YSQ6_9BASI</name>
<dbReference type="SMART" id="SM00490">
    <property type="entry name" value="HELICc"/>
    <property type="match status" value="1"/>
</dbReference>
<dbReference type="InterPro" id="IPR007052">
    <property type="entry name" value="CS_dom"/>
</dbReference>
<dbReference type="PANTHER" id="PTHR45629">
    <property type="entry name" value="SNF2/RAD54 FAMILY MEMBER"/>
    <property type="match status" value="1"/>
</dbReference>
<dbReference type="PROSITE" id="PS51203">
    <property type="entry name" value="CS"/>
    <property type="match status" value="1"/>
</dbReference>
<accession>A0AAJ5YSQ6</accession>
<evidence type="ECO:0000313" key="12">
    <source>
        <dbReference type="EMBL" id="WFC99495.1"/>
    </source>
</evidence>
<dbReference type="CDD" id="cd06467">
    <property type="entry name" value="p23_NUDC_like"/>
    <property type="match status" value="1"/>
</dbReference>
<dbReference type="PROSITE" id="PS51194">
    <property type="entry name" value="HELICASE_CTER"/>
    <property type="match status" value="1"/>
</dbReference>
<organism evidence="12 13">
    <name type="scientific">Malassezia yamatoensis</name>
    <dbReference type="NCBI Taxonomy" id="253288"/>
    <lineage>
        <taxon>Eukaryota</taxon>
        <taxon>Fungi</taxon>
        <taxon>Dikarya</taxon>
        <taxon>Basidiomycota</taxon>
        <taxon>Ustilaginomycotina</taxon>
        <taxon>Malasseziomycetes</taxon>
        <taxon>Malasseziales</taxon>
        <taxon>Malasseziaceae</taxon>
        <taxon>Malassezia</taxon>
    </lineage>
</organism>
<evidence type="ECO:0000256" key="6">
    <source>
        <dbReference type="ARBA" id="ARBA00059400"/>
    </source>
</evidence>
<dbReference type="SUPFAM" id="SSF52540">
    <property type="entry name" value="P-loop containing nucleoside triphosphate hydrolases"/>
    <property type="match status" value="2"/>
</dbReference>
<evidence type="ECO:0000256" key="3">
    <source>
        <dbReference type="ARBA" id="ARBA00022741"/>
    </source>
</evidence>
<dbReference type="PANTHER" id="PTHR45629:SF7">
    <property type="entry name" value="DNA EXCISION REPAIR PROTEIN ERCC-6-RELATED"/>
    <property type="match status" value="1"/>
</dbReference>
<dbReference type="InterPro" id="IPR027417">
    <property type="entry name" value="P-loop_NTPase"/>
</dbReference>
<evidence type="ECO:0000256" key="2">
    <source>
        <dbReference type="ARBA" id="ARBA00022490"/>
    </source>
</evidence>
<dbReference type="GO" id="GO:0000724">
    <property type="term" value="P:double-strand break repair via homologous recombination"/>
    <property type="evidence" value="ECO:0007669"/>
    <property type="project" value="TreeGrafter"/>
</dbReference>
<evidence type="ECO:0000259" key="10">
    <source>
        <dbReference type="PROSITE" id="PS51194"/>
    </source>
</evidence>
<comment type="function">
    <text evidence="6">Required for nuclear movement. May interact between microtubules and nuclei and/or may be involved in the generation of force used to move nuclei during interphase.</text>
</comment>
<dbReference type="Pfam" id="PF00271">
    <property type="entry name" value="Helicase_C"/>
    <property type="match status" value="1"/>
</dbReference>
<dbReference type="InterPro" id="IPR001650">
    <property type="entry name" value="Helicase_C-like"/>
</dbReference>
<dbReference type="EMBL" id="CP119944">
    <property type="protein sequence ID" value="WFC99495.1"/>
    <property type="molecule type" value="Genomic_DNA"/>
</dbReference>
<dbReference type="Gene3D" id="3.40.50.300">
    <property type="entry name" value="P-loop containing nucleotide triphosphate hydrolases"/>
    <property type="match status" value="1"/>
</dbReference>
<dbReference type="InterPro" id="IPR038718">
    <property type="entry name" value="SNF2-like_sf"/>
</dbReference>
<dbReference type="InterPro" id="IPR049730">
    <property type="entry name" value="SNF2/RAD54-like_C"/>
</dbReference>
<evidence type="ECO:0000313" key="13">
    <source>
        <dbReference type="Proteomes" id="UP001219567"/>
    </source>
</evidence>
<dbReference type="PROSITE" id="PS51192">
    <property type="entry name" value="HELICASE_ATP_BIND_1"/>
    <property type="match status" value="1"/>
</dbReference>
<evidence type="ECO:0000259" key="9">
    <source>
        <dbReference type="PROSITE" id="PS51192"/>
    </source>
</evidence>
<feature type="compositionally biased region" description="Polar residues" evidence="8">
    <location>
        <begin position="134"/>
        <end position="170"/>
    </location>
</feature>
<keyword evidence="3" id="KW-0547">Nucleotide-binding</keyword>
<proteinExistence type="predicted"/>
<dbReference type="InterPro" id="IPR014001">
    <property type="entry name" value="Helicase_ATP-bd"/>
</dbReference>
<evidence type="ECO:0000256" key="1">
    <source>
        <dbReference type="ARBA" id="ARBA00004496"/>
    </source>
</evidence>
<dbReference type="FunFam" id="2.60.40.790:FF:000001">
    <property type="entry name" value="Nuclear migration protein nudC"/>
    <property type="match status" value="1"/>
</dbReference>
<reference evidence="12 13" key="1">
    <citation type="submission" date="2023-03" db="EMBL/GenBank/DDBJ databases">
        <title>Mating type loci evolution in Malassezia.</title>
        <authorList>
            <person name="Coelho M.A."/>
        </authorList>
    </citation>
    <scope>NUCLEOTIDE SEQUENCE [LARGE SCALE GENOMIC DNA]</scope>
    <source>
        <strain evidence="12 13">CBS 9725</strain>
    </source>
</reference>
<keyword evidence="4" id="KW-0378">Hydrolase</keyword>
<sequence length="1070" mass="120913">MAKYSSEAAHEKLHAKFHTPLKRKAETNVDVVKPAPLLPLAHEPSFLCQWRQPQMRKHKTWQGDAILVLHTNRTTCSLRSVHDGKLLVTNAAFRRLDVNEGDELYVGGKEILIEKALTSSPAESDLSKADDHTPTPSIKQTPNSSGSRTGAIPTSQFYATPIKNGSQESSRALRRPSEPHPRYDPTAPGAVVMRRPSEKHQEVYGRGMPVVDVVLDPDLTRVLRPHQIEGVRFMYEAVMGFTALEQGHASPGQGAILADEMGLGKTLQTIAVVMTLLRQSCYYSSVTVGTVEKVLIVCPLTLVVNWKREFRKWVGRSSIGVLAVDDDGRSSVDRFVQGRQYQVLILGYERLRSCAKQLANAHPPIGLVVCDEGHRLKSKDTKTTKCFDAFQTRRRILLTGTPIQNDLREFYSMVDFVYPGMFDNYSVFKRVFEDPIMRSRVQHCAPSVAELGRARSQALQMVTKGVILRRTAEILAGYLPPKHEMVLFCAMSPIQRRMYALCTEFVQYQLTFSEERNYLPFITLLRQLCNAPELLTDSDRPSDSTIGGVLQAVGKVYNQGAARRIATQHSGKLAVLHALLRTIRSTTKDRVIIVSNFTATLDLLQRYCQDQHYPTLRLDGKTKQEARAKLVSQFNRHSSDSDHEPFVFLLSSKSGGVGLNLIGANRLILFDSDWNPSTDRQAMARIHRDGQTKPCYIYRLLLVGAMDEKMYQRQITKIGLSDALVGSDTRTVEQASSVGDSFSQEEIKDIFTLHPYTRCLSHDLLRCPCNGQGTPPPKVSESEQDDILPRMRTGFVSASDVQKESVLERTQRQELARYLGDMRHYDFVKHADLFVHDPILQEMASAPNNLPDTSLPAKEPQFESFLPSQQTDSLFLEKLVEKYACTNVPSVTGHALHRRMSLSAEEYEKLSPEKQKEYDVAQKLREEDEQSKLPYRWTQALDHVEVVVPVPEGTRGKQVQLSLQRTRMRLEVHGMTLVEVGDMLIQGQLSKPIRPDECTWTIDDGQVLNLHLEKANPNEWWAHVLTHDPPIDTTKIKPEDSKLSDLDGETRVMVERMMIENRQKQLHRPV</sequence>
<feature type="domain" description="Helicase ATP-binding" evidence="9">
    <location>
        <begin position="246"/>
        <end position="420"/>
    </location>
</feature>
<dbReference type="Pfam" id="PF04969">
    <property type="entry name" value="CS"/>
    <property type="match status" value="1"/>
</dbReference>
<evidence type="ECO:0000256" key="5">
    <source>
        <dbReference type="ARBA" id="ARBA00022840"/>
    </source>
</evidence>
<dbReference type="SMART" id="SM00487">
    <property type="entry name" value="DEXDc"/>
    <property type="match status" value="1"/>
</dbReference>
<gene>
    <name evidence="12" type="primary">RDH54</name>
    <name evidence="12" type="ORF">MYAM1_002240</name>
</gene>
<feature type="domain" description="Helicase C-terminal" evidence="10">
    <location>
        <begin position="575"/>
        <end position="737"/>
    </location>
</feature>
<comment type="subcellular location">
    <subcellularLocation>
        <location evidence="1">Cytoplasm</location>
    </subcellularLocation>
</comment>
<dbReference type="GO" id="GO:0004386">
    <property type="term" value="F:helicase activity"/>
    <property type="evidence" value="ECO:0007669"/>
    <property type="project" value="UniProtKB-KW"/>
</dbReference>
<dbReference type="CDD" id="cd18793">
    <property type="entry name" value="SF2_C_SNF"/>
    <property type="match status" value="1"/>
</dbReference>
<dbReference type="Gene3D" id="2.60.40.790">
    <property type="match status" value="1"/>
</dbReference>
<dbReference type="GO" id="GO:0015616">
    <property type="term" value="F:DNA translocase activity"/>
    <property type="evidence" value="ECO:0007669"/>
    <property type="project" value="TreeGrafter"/>
</dbReference>
<keyword evidence="13" id="KW-1185">Reference proteome</keyword>